<dbReference type="GO" id="GO:0005886">
    <property type="term" value="C:plasma membrane"/>
    <property type="evidence" value="ECO:0007669"/>
    <property type="project" value="TreeGrafter"/>
</dbReference>
<dbReference type="KEGG" id="emc:129343367"/>
<keyword evidence="3" id="KW-0399">Innate immunity</keyword>
<evidence type="ECO:0000256" key="2">
    <source>
        <dbReference type="ARBA" id="ARBA00009634"/>
    </source>
</evidence>
<evidence type="ECO:0000256" key="3">
    <source>
        <dbReference type="ARBA" id="ARBA00022588"/>
    </source>
</evidence>
<dbReference type="SMART" id="SM00365">
    <property type="entry name" value="LRR_SD22"/>
    <property type="match status" value="9"/>
</dbReference>
<keyword evidence="12" id="KW-0325">Glycoprotein</keyword>
<dbReference type="FunFam" id="3.40.50.10140:FF:000001">
    <property type="entry name" value="Toll-like receptor 2"/>
    <property type="match status" value="1"/>
</dbReference>
<evidence type="ECO:0000256" key="12">
    <source>
        <dbReference type="ARBA" id="ARBA00023180"/>
    </source>
</evidence>
<dbReference type="PANTHER" id="PTHR24365:SF545">
    <property type="entry name" value="TOLL-LIKE RECEPTOR 12"/>
    <property type="match status" value="1"/>
</dbReference>
<dbReference type="InterPro" id="IPR000157">
    <property type="entry name" value="TIR_dom"/>
</dbReference>
<dbReference type="InterPro" id="IPR035897">
    <property type="entry name" value="Toll_tir_struct_dom_sf"/>
</dbReference>
<keyword evidence="13" id="KW-0395">Inflammatory response</keyword>
<keyword evidence="8" id="KW-0391">Immunity</keyword>
<keyword evidence="7" id="KW-0677">Repeat</keyword>
<evidence type="ECO:0000256" key="10">
    <source>
        <dbReference type="ARBA" id="ARBA00023136"/>
    </source>
</evidence>
<evidence type="ECO:0000256" key="11">
    <source>
        <dbReference type="ARBA" id="ARBA00023170"/>
    </source>
</evidence>
<keyword evidence="6 14" id="KW-0732">Signal</keyword>
<dbReference type="Pfam" id="PF13855">
    <property type="entry name" value="LRR_8"/>
    <property type="match status" value="6"/>
</dbReference>
<evidence type="ECO:0000256" key="9">
    <source>
        <dbReference type="ARBA" id="ARBA00022989"/>
    </source>
</evidence>
<dbReference type="PROSITE" id="PS51450">
    <property type="entry name" value="LRR"/>
    <property type="match status" value="8"/>
</dbReference>
<feature type="chain" id="PRO_5041688477" evidence="14">
    <location>
        <begin position="24"/>
        <end position="966"/>
    </location>
</feature>
<name>A0AA97KC91_EUBMA</name>
<dbReference type="GeneID" id="129343367"/>
<dbReference type="GO" id="GO:0006954">
    <property type="term" value="P:inflammatory response"/>
    <property type="evidence" value="ECO:0007669"/>
    <property type="project" value="UniProtKB-KW"/>
</dbReference>
<keyword evidence="10" id="KW-0472">Membrane</keyword>
<keyword evidence="11" id="KW-0675">Receptor</keyword>
<evidence type="ECO:0000256" key="14">
    <source>
        <dbReference type="SAM" id="SignalP"/>
    </source>
</evidence>
<dbReference type="Pfam" id="PF00560">
    <property type="entry name" value="LRR_1"/>
    <property type="match status" value="1"/>
</dbReference>
<dbReference type="InterPro" id="IPR003591">
    <property type="entry name" value="Leu-rich_rpt_typical-subtyp"/>
</dbReference>
<evidence type="ECO:0000256" key="7">
    <source>
        <dbReference type="ARBA" id="ARBA00022737"/>
    </source>
</evidence>
<dbReference type="SUPFAM" id="SSF52200">
    <property type="entry name" value="Toll/Interleukin receptor TIR domain"/>
    <property type="match status" value="1"/>
</dbReference>
<dbReference type="PROSITE" id="PS50104">
    <property type="entry name" value="TIR"/>
    <property type="match status" value="1"/>
</dbReference>
<reference evidence="17" key="1">
    <citation type="submission" date="2025-08" db="UniProtKB">
        <authorList>
            <consortium name="RefSeq"/>
        </authorList>
    </citation>
    <scope>IDENTIFICATION</scope>
    <source>
        <tissue evidence="17">Blood</tissue>
    </source>
</reference>
<dbReference type="InterPro" id="IPR032675">
    <property type="entry name" value="LRR_dom_sf"/>
</dbReference>
<dbReference type="FunFam" id="3.80.10.10:FF:001164">
    <property type="entry name" value="GH01279p"/>
    <property type="match status" value="1"/>
</dbReference>
<sequence length="966" mass="111392">MGSLALFLPSLAFVLLNTQETGAYGFRNCIQTMGDPGNFKCMQRFLKSVSSAVDDLPSNTTVINASHNSIWSLPYGSFRHLPELRILQLSYNKMKSIEDGAFENLTALEMLNLSCNHLVGVSKDVFRGLAGLTHLLLHNNQLRTIHPETFSPLQNLWKLQLQFNCLGSFGEVVLGVQNLTKLEHLNLCNNNLASLKSDWGLPDCLSTLLLCNNSLWRVDVKGPKFLRNVKKLDLSYNKISNTSSFATVSLRNLSTLKLMGNEIDVFHLFNISDLRPHSLDYSGLRLQNFLQLERVCQQLRKSNLSLNLHLKSNGLRNLSNNVFSECPPIQLLDLSRNRLKTVGCVGGLFNWTASNQLQTLTVEHNLLNKLRFCCHGNKSKLEELRTISFRFNRILSVSPYAFDYAPNLDSLHLNINNIAYLDKRALKGLNKLRELRLDNNLLTDLYYLSFNDLTELQTLNLRNNHISVLFPKIFHSLGKLRILDLGGNNIRRLTNKSLEGLWNLSNLYLDGNRIEHINSNYFVPVQNTLKVLDLKSNKITYISMKQHNKPPFSFLSNIYDLKLQGQQPYGLKIIPPKFFQGLTSLHNLYLSENKILSISPDAFDDLGQLKYLTLADSSNGMGNFPPGIFKSLRNLTSLNLENAGLRTLTMEVFGNLSRLRNLQLGKNELQIINSSVMENLTSLRYLDLRKCPLACTCDNIWFQKWLNNNQVQVVYLYNYTCNSGQHSSYVYSFDTRVCFQDVGKYLFAITFPVLLLHMLLPLLYQHTYWHLKYYFYILRAWVNNRWRQEEGKHYKFDAFVSYNSTDENWVLEQLVPSLEGGEAPVFRLCLHHRDFHPGKYIIDNIVDSIHNSRHTICIISRNYLQSEWCSMEIQLASYKLFDELKDVLIPVFLEDIPKWELSIYHRMRKVMLKKTYISWPSDPEAQKLFWAKLRLALKGSNSDEEEVTHWFDKEGKPVLESTSKME</sequence>
<dbReference type="GO" id="GO:0038023">
    <property type="term" value="F:signaling receptor activity"/>
    <property type="evidence" value="ECO:0007669"/>
    <property type="project" value="TreeGrafter"/>
</dbReference>
<evidence type="ECO:0000256" key="4">
    <source>
        <dbReference type="ARBA" id="ARBA00022614"/>
    </source>
</evidence>
<accession>A0AA97KC91</accession>
<dbReference type="Pfam" id="PF01582">
    <property type="entry name" value="TIR"/>
    <property type="match status" value="1"/>
</dbReference>
<evidence type="ECO:0000256" key="13">
    <source>
        <dbReference type="ARBA" id="ARBA00023198"/>
    </source>
</evidence>
<dbReference type="Gene3D" id="3.40.50.10140">
    <property type="entry name" value="Toll/interleukin-1 receptor homology (TIR) domain"/>
    <property type="match status" value="1"/>
</dbReference>
<dbReference type="GO" id="GO:0045087">
    <property type="term" value="P:innate immune response"/>
    <property type="evidence" value="ECO:0007669"/>
    <property type="project" value="UniProtKB-KW"/>
</dbReference>
<evidence type="ECO:0000313" key="16">
    <source>
        <dbReference type="Proteomes" id="UP001190640"/>
    </source>
</evidence>
<dbReference type="RefSeq" id="XP_054855520.1">
    <property type="nucleotide sequence ID" value="XM_054999545.1"/>
</dbReference>
<evidence type="ECO:0000256" key="5">
    <source>
        <dbReference type="ARBA" id="ARBA00022692"/>
    </source>
</evidence>
<dbReference type="SMART" id="SM00369">
    <property type="entry name" value="LRR_TYP"/>
    <property type="match status" value="18"/>
</dbReference>
<evidence type="ECO:0000256" key="1">
    <source>
        <dbReference type="ARBA" id="ARBA00004479"/>
    </source>
</evidence>
<dbReference type="FunFam" id="3.80.10.10:FF:000770">
    <property type="entry name" value="Uncharacterized protein"/>
    <property type="match status" value="1"/>
</dbReference>
<protein>
    <submittedName>
        <fullName evidence="17">Toll-like receptor 13</fullName>
    </submittedName>
</protein>
<comment type="similarity">
    <text evidence="2">Belongs to the Toll-like receptor family.</text>
</comment>
<evidence type="ECO:0000313" key="17">
    <source>
        <dbReference type="RefSeq" id="XP_054855520.1"/>
    </source>
</evidence>
<comment type="subcellular location">
    <subcellularLocation>
        <location evidence="1">Membrane</location>
        <topology evidence="1">Single-pass type I membrane protein</topology>
    </subcellularLocation>
</comment>
<evidence type="ECO:0000259" key="15">
    <source>
        <dbReference type="PROSITE" id="PS50104"/>
    </source>
</evidence>
<keyword evidence="5" id="KW-0812">Transmembrane</keyword>
<feature type="domain" description="TIR" evidence="15">
    <location>
        <begin position="794"/>
        <end position="937"/>
    </location>
</feature>
<proteinExistence type="inferred from homology"/>
<organism evidence="16 17">
    <name type="scientific">Eublepharis macularius</name>
    <name type="common">Leopard gecko</name>
    <name type="synonym">Cyrtodactylus macularius</name>
    <dbReference type="NCBI Taxonomy" id="481883"/>
    <lineage>
        <taxon>Eukaryota</taxon>
        <taxon>Metazoa</taxon>
        <taxon>Chordata</taxon>
        <taxon>Craniata</taxon>
        <taxon>Vertebrata</taxon>
        <taxon>Euteleostomi</taxon>
        <taxon>Lepidosauria</taxon>
        <taxon>Squamata</taxon>
        <taxon>Bifurcata</taxon>
        <taxon>Gekkota</taxon>
        <taxon>Eublepharidae</taxon>
        <taxon>Eublepharinae</taxon>
        <taxon>Eublepharis</taxon>
    </lineage>
</organism>
<keyword evidence="9" id="KW-1133">Transmembrane helix</keyword>
<dbReference type="Gene3D" id="3.80.10.10">
    <property type="entry name" value="Ribonuclease Inhibitor"/>
    <property type="match status" value="4"/>
</dbReference>
<keyword evidence="16" id="KW-1185">Reference proteome</keyword>
<dbReference type="AlphaFoldDB" id="A0AA97KC91"/>
<dbReference type="Proteomes" id="UP001190640">
    <property type="component" value="Chromosome 15"/>
</dbReference>
<gene>
    <name evidence="17" type="primary">LOC129343367</name>
</gene>
<evidence type="ECO:0000256" key="6">
    <source>
        <dbReference type="ARBA" id="ARBA00022729"/>
    </source>
</evidence>
<evidence type="ECO:0000256" key="8">
    <source>
        <dbReference type="ARBA" id="ARBA00022859"/>
    </source>
</evidence>
<keyword evidence="4" id="KW-0433">Leucine-rich repeat</keyword>
<feature type="signal peptide" evidence="14">
    <location>
        <begin position="1"/>
        <end position="23"/>
    </location>
</feature>
<dbReference type="GO" id="GO:0002224">
    <property type="term" value="P:toll-like receptor signaling pathway"/>
    <property type="evidence" value="ECO:0007669"/>
    <property type="project" value="TreeGrafter"/>
</dbReference>
<dbReference type="SMART" id="SM00255">
    <property type="entry name" value="TIR"/>
    <property type="match status" value="1"/>
</dbReference>
<dbReference type="InterPro" id="IPR001611">
    <property type="entry name" value="Leu-rich_rpt"/>
</dbReference>
<dbReference type="SUPFAM" id="SSF52058">
    <property type="entry name" value="L domain-like"/>
    <property type="match status" value="3"/>
</dbReference>
<dbReference type="PANTHER" id="PTHR24365">
    <property type="entry name" value="TOLL-LIKE RECEPTOR"/>
    <property type="match status" value="1"/>
</dbReference>